<organism evidence="3">
    <name type="scientific">Strongyloides stercoralis</name>
    <name type="common">Threadworm</name>
    <dbReference type="NCBI Taxonomy" id="6248"/>
    <lineage>
        <taxon>Eukaryota</taxon>
        <taxon>Metazoa</taxon>
        <taxon>Ecdysozoa</taxon>
        <taxon>Nematoda</taxon>
        <taxon>Chromadorea</taxon>
        <taxon>Rhabditida</taxon>
        <taxon>Tylenchina</taxon>
        <taxon>Panagrolaimomorpha</taxon>
        <taxon>Strongyloidoidea</taxon>
        <taxon>Strongyloididae</taxon>
        <taxon>Strongyloides</taxon>
    </lineage>
</organism>
<name>A0A0K0DWE6_STRER</name>
<proteinExistence type="predicted"/>
<dbReference type="WBParaSite" id="TCONS_00006175.p1">
    <property type="protein sequence ID" value="TCONS_00006175.p1"/>
    <property type="gene ID" value="XLOC_004350"/>
</dbReference>
<reference evidence="3" key="1">
    <citation type="submission" date="2015-08" db="UniProtKB">
        <authorList>
            <consortium name="WormBaseParasite"/>
        </authorList>
    </citation>
    <scope>IDENTIFICATION</scope>
</reference>
<dbReference type="AlphaFoldDB" id="A0A0K0DWE6"/>
<dbReference type="WBParaSite" id="SSTP_0000156250.1">
    <property type="protein sequence ID" value="SSTP_0000156250.1"/>
    <property type="gene ID" value="SSTP_0000156250"/>
</dbReference>
<feature type="chain" id="PRO_5005327065" evidence="1">
    <location>
        <begin position="19"/>
        <end position="112"/>
    </location>
</feature>
<evidence type="ECO:0000313" key="4">
    <source>
        <dbReference type="WBParaSite" id="TCONS_00006175.p1"/>
    </source>
</evidence>
<protein>
    <submittedName>
        <fullName evidence="3 4">Uncharacterized protein</fullName>
    </submittedName>
</protein>
<feature type="signal peptide" evidence="1">
    <location>
        <begin position="1"/>
        <end position="18"/>
    </location>
</feature>
<evidence type="ECO:0000256" key="1">
    <source>
        <dbReference type="SAM" id="SignalP"/>
    </source>
</evidence>
<dbReference type="Proteomes" id="UP000035681">
    <property type="component" value="Unplaced"/>
</dbReference>
<accession>A0A0K0DWE6</accession>
<keyword evidence="2" id="KW-1185">Reference proteome</keyword>
<keyword evidence="1" id="KW-0732">Signal</keyword>
<evidence type="ECO:0000313" key="2">
    <source>
        <dbReference type="Proteomes" id="UP000035681"/>
    </source>
</evidence>
<evidence type="ECO:0000313" key="3">
    <source>
        <dbReference type="WBParaSite" id="SSTP_0000156250.1"/>
    </source>
</evidence>
<sequence>MMIKIIILIIFFINYTLCIRCGVGTIVKYERLQIPNISQNIISKACEKGVKSCINGTLYYKEYKFKILKYDCDYKNECSLFNNNVCMPISFNNKSDGDICCCSFIENCNARN</sequence>